<dbReference type="PANTHER" id="PTHR33129:SF1">
    <property type="entry name" value="ATP-BINDING PROTEIN"/>
    <property type="match status" value="1"/>
</dbReference>
<protein>
    <submittedName>
        <fullName evidence="4">Uncharacterized protein</fullName>
    </submittedName>
</protein>
<evidence type="ECO:0000256" key="2">
    <source>
        <dbReference type="ARBA" id="ARBA00022801"/>
    </source>
</evidence>
<sequence>MYIVETGWPTKSSSTAAESDSVSDVSVANLQIYLDTFICQANTNGTGYFYFEYFDEGWKDAQFGGVEGWWGLFNAERMLKNLREDASFDPKVTTPDHMWIIPSTQDSLYLPSPASDLMIRQEYYNLLAAVLWSLYRQSQVAQLKRDFPLTSSTTGDQMDVDGSAEEQEIPQGIRPNHLYIPRDPPDIFEETTFPNPFEHPRHGHLYRLGSALIITGLPGIGKTLLLTVIFYLRVAAGLPTAYMRSKDAMLVFTGERLFVLQKLALVQLAVPMNAWILLDSNTEFLSPPQEVVACNCFIVQAASPRAGRMAWAAKIRGPHQFCLMRPWTLEELFAGSSLQPQECSGSDMQAFFNKFGGSARHVYQDNQNLSVFDALVDASALPLDSKAIHRVMTHPFPTVAVDDLVGHMLITALPLDDEDRGKFRLTSPTAYLEGKLLHQLNANIQMARRELYVINVEAATSGCKATAGDLLDKHHHGFLALGGKWRLREFTKVKGASSTSKTNLWSASKEDSDWVLEANGKMSVFREPVTARPRRQKRTATEFTGLTTDNFPSANVTRLKKDYYYRPSETNFPTFNSFYMDKRGHGFTFQASEGDKILHSVKDGGREWLEKCGVTKFTYILVSGPKMGDPLSISVPCDHETKFDSFFHLVLEYPELKKSLFT</sequence>
<evidence type="ECO:0000313" key="5">
    <source>
        <dbReference type="Proteomes" id="UP001218218"/>
    </source>
</evidence>
<dbReference type="InterPro" id="IPR000490">
    <property type="entry name" value="Glyco_hydro_17"/>
</dbReference>
<evidence type="ECO:0000256" key="1">
    <source>
        <dbReference type="ARBA" id="ARBA00008773"/>
    </source>
</evidence>
<dbReference type="InterPro" id="IPR052980">
    <property type="entry name" value="Crinkler_effector"/>
</dbReference>
<gene>
    <name evidence="4" type="ORF">DFH08DRAFT_982766</name>
</gene>
<keyword evidence="5" id="KW-1185">Reference proteome</keyword>
<dbReference type="InterPro" id="IPR017853">
    <property type="entry name" value="GH"/>
</dbReference>
<name>A0AAD7AV11_9AGAR</name>
<keyword evidence="2" id="KW-0378">Hydrolase</keyword>
<comment type="caution">
    <text evidence="4">The sequence shown here is derived from an EMBL/GenBank/DDBJ whole genome shotgun (WGS) entry which is preliminary data.</text>
</comment>
<evidence type="ECO:0000313" key="4">
    <source>
        <dbReference type="EMBL" id="KAJ7368578.1"/>
    </source>
</evidence>
<evidence type="ECO:0000256" key="3">
    <source>
        <dbReference type="RuleBase" id="RU004335"/>
    </source>
</evidence>
<dbReference type="PANTHER" id="PTHR33129">
    <property type="entry name" value="PROTEIN KINASE DOMAIN-CONTAINING PROTEIN-RELATED"/>
    <property type="match status" value="1"/>
</dbReference>
<dbReference type="AlphaFoldDB" id="A0AAD7AV11"/>
<organism evidence="4 5">
    <name type="scientific">Mycena albidolilacea</name>
    <dbReference type="NCBI Taxonomy" id="1033008"/>
    <lineage>
        <taxon>Eukaryota</taxon>
        <taxon>Fungi</taxon>
        <taxon>Dikarya</taxon>
        <taxon>Basidiomycota</taxon>
        <taxon>Agaricomycotina</taxon>
        <taxon>Agaricomycetes</taxon>
        <taxon>Agaricomycetidae</taxon>
        <taxon>Agaricales</taxon>
        <taxon>Marasmiineae</taxon>
        <taxon>Mycenaceae</taxon>
        <taxon>Mycena</taxon>
    </lineage>
</organism>
<dbReference type="Gene3D" id="3.20.20.80">
    <property type="entry name" value="Glycosidases"/>
    <property type="match status" value="1"/>
</dbReference>
<dbReference type="GO" id="GO:0005975">
    <property type="term" value="P:carbohydrate metabolic process"/>
    <property type="evidence" value="ECO:0007669"/>
    <property type="project" value="InterPro"/>
</dbReference>
<comment type="similarity">
    <text evidence="1 3">Belongs to the glycosyl hydrolase 17 family.</text>
</comment>
<dbReference type="SUPFAM" id="SSF51445">
    <property type="entry name" value="(Trans)glycosidases"/>
    <property type="match status" value="1"/>
</dbReference>
<dbReference type="Pfam" id="PF00332">
    <property type="entry name" value="Glyco_hydro_17"/>
    <property type="match status" value="1"/>
</dbReference>
<reference evidence="4" key="1">
    <citation type="submission" date="2023-03" db="EMBL/GenBank/DDBJ databases">
        <title>Massive genome expansion in bonnet fungi (Mycena s.s.) driven by repeated elements and novel gene families across ecological guilds.</title>
        <authorList>
            <consortium name="Lawrence Berkeley National Laboratory"/>
            <person name="Harder C.B."/>
            <person name="Miyauchi S."/>
            <person name="Viragh M."/>
            <person name="Kuo A."/>
            <person name="Thoen E."/>
            <person name="Andreopoulos B."/>
            <person name="Lu D."/>
            <person name="Skrede I."/>
            <person name="Drula E."/>
            <person name="Henrissat B."/>
            <person name="Morin E."/>
            <person name="Kohler A."/>
            <person name="Barry K."/>
            <person name="LaButti K."/>
            <person name="Morin E."/>
            <person name="Salamov A."/>
            <person name="Lipzen A."/>
            <person name="Mereny Z."/>
            <person name="Hegedus B."/>
            <person name="Baldrian P."/>
            <person name="Stursova M."/>
            <person name="Weitz H."/>
            <person name="Taylor A."/>
            <person name="Grigoriev I.V."/>
            <person name="Nagy L.G."/>
            <person name="Martin F."/>
            <person name="Kauserud H."/>
        </authorList>
    </citation>
    <scope>NUCLEOTIDE SEQUENCE</scope>
    <source>
        <strain evidence="4">CBHHK002</strain>
    </source>
</reference>
<dbReference type="EMBL" id="JARIHO010000001">
    <property type="protein sequence ID" value="KAJ7368578.1"/>
    <property type="molecule type" value="Genomic_DNA"/>
</dbReference>
<dbReference type="Proteomes" id="UP001218218">
    <property type="component" value="Unassembled WGS sequence"/>
</dbReference>
<proteinExistence type="inferred from homology"/>
<dbReference type="GO" id="GO:0004553">
    <property type="term" value="F:hydrolase activity, hydrolyzing O-glycosyl compounds"/>
    <property type="evidence" value="ECO:0007669"/>
    <property type="project" value="InterPro"/>
</dbReference>
<accession>A0AAD7AV11</accession>